<keyword evidence="8" id="KW-0067">ATP-binding</keyword>
<dbReference type="PANTHER" id="PTHR43445">
    <property type="entry name" value="UDP-N-ACETYLMURAMATE--L-ALANINE LIGASE-RELATED"/>
    <property type="match status" value="1"/>
</dbReference>
<keyword evidence="6" id="KW-0132">Cell division</keyword>
<dbReference type="GO" id="GO:0071555">
    <property type="term" value="P:cell wall organization"/>
    <property type="evidence" value="ECO:0007669"/>
    <property type="project" value="UniProtKB-KW"/>
</dbReference>
<proteinExistence type="predicted"/>
<dbReference type="GO" id="GO:0008360">
    <property type="term" value="P:regulation of cell shape"/>
    <property type="evidence" value="ECO:0007669"/>
    <property type="project" value="UniProtKB-KW"/>
</dbReference>
<dbReference type="Pfam" id="PF08245">
    <property type="entry name" value="Mur_ligase_M"/>
    <property type="match status" value="1"/>
</dbReference>
<evidence type="ECO:0000256" key="2">
    <source>
        <dbReference type="ARBA" id="ARBA00004752"/>
    </source>
</evidence>
<dbReference type="Pfam" id="PF01225">
    <property type="entry name" value="Mur_ligase"/>
    <property type="match status" value="1"/>
</dbReference>
<dbReference type="SUPFAM" id="SSF51984">
    <property type="entry name" value="MurCD N-terminal domain"/>
    <property type="match status" value="1"/>
</dbReference>
<reference evidence="19" key="2">
    <citation type="journal article" date="2021" name="PeerJ">
        <title>Extensive microbial diversity within the chicken gut microbiome revealed by metagenomics and culture.</title>
        <authorList>
            <person name="Gilroy R."/>
            <person name="Ravi A."/>
            <person name="Getino M."/>
            <person name="Pursley I."/>
            <person name="Horton D.L."/>
            <person name="Alikhan N.F."/>
            <person name="Baker D."/>
            <person name="Gharbi K."/>
            <person name="Hall N."/>
            <person name="Watson M."/>
            <person name="Adriaenssens E.M."/>
            <person name="Foster-Nyarko E."/>
            <person name="Jarju S."/>
            <person name="Secka A."/>
            <person name="Antonio M."/>
            <person name="Oren A."/>
            <person name="Chaudhuri R.R."/>
            <person name="La Ragione R."/>
            <person name="Hildebrand F."/>
            <person name="Pallen M.J."/>
        </authorList>
    </citation>
    <scope>NUCLEOTIDE SEQUENCE</scope>
    <source>
        <strain evidence="19">9366</strain>
    </source>
</reference>
<gene>
    <name evidence="19" type="primary">murC</name>
    <name evidence="19" type="ORF">IAB07_05760</name>
</gene>
<dbReference type="Proteomes" id="UP000824145">
    <property type="component" value="Unassembled WGS sequence"/>
</dbReference>
<evidence type="ECO:0000256" key="15">
    <source>
        <dbReference type="SAM" id="SignalP"/>
    </source>
</evidence>
<evidence type="ECO:0000256" key="3">
    <source>
        <dbReference type="ARBA" id="ARBA00012211"/>
    </source>
</evidence>
<evidence type="ECO:0000256" key="1">
    <source>
        <dbReference type="ARBA" id="ARBA00004496"/>
    </source>
</evidence>
<evidence type="ECO:0000256" key="14">
    <source>
        <dbReference type="NCBIfam" id="TIGR01082"/>
    </source>
</evidence>
<dbReference type="NCBIfam" id="TIGR01082">
    <property type="entry name" value="murC"/>
    <property type="match status" value="1"/>
</dbReference>
<comment type="catalytic activity">
    <reaction evidence="13">
        <text>UDP-N-acetyl-alpha-D-muramate + L-alanine + ATP = UDP-N-acetyl-alpha-D-muramoyl-L-alanine + ADP + phosphate + H(+)</text>
        <dbReference type="Rhea" id="RHEA:23372"/>
        <dbReference type="ChEBI" id="CHEBI:15378"/>
        <dbReference type="ChEBI" id="CHEBI:30616"/>
        <dbReference type="ChEBI" id="CHEBI:43474"/>
        <dbReference type="ChEBI" id="CHEBI:57972"/>
        <dbReference type="ChEBI" id="CHEBI:70757"/>
        <dbReference type="ChEBI" id="CHEBI:83898"/>
        <dbReference type="ChEBI" id="CHEBI:456216"/>
        <dbReference type="EC" id="6.3.2.8"/>
    </reaction>
</comment>
<evidence type="ECO:0000256" key="7">
    <source>
        <dbReference type="ARBA" id="ARBA00022741"/>
    </source>
</evidence>
<evidence type="ECO:0000256" key="8">
    <source>
        <dbReference type="ARBA" id="ARBA00022840"/>
    </source>
</evidence>
<evidence type="ECO:0000313" key="19">
    <source>
        <dbReference type="EMBL" id="HIU63253.1"/>
    </source>
</evidence>
<evidence type="ECO:0000256" key="9">
    <source>
        <dbReference type="ARBA" id="ARBA00022960"/>
    </source>
</evidence>
<dbReference type="InterPro" id="IPR000713">
    <property type="entry name" value="Mur_ligase_N"/>
</dbReference>
<evidence type="ECO:0000256" key="10">
    <source>
        <dbReference type="ARBA" id="ARBA00022984"/>
    </source>
</evidence>
<evidence type="ECO:0000259" key="16">
    <source>
        <dbReference type="Pfam" id="PF01225"/>
    </source>
</evidence>
<feature type="domain" description="Mur ligase N-terminal catalytic" evidence="16">
    <location>
        <begin position="8"/>
        <end position="102"/>
    </location>
</feature>
<dbReference type="Gene3D" id="3.90.190.20">
    <property type="entry name" value="Mur ligase, C-terminal domain"/>
    <property type="match status" value="1"/>
</dbReference>
<dbReference type="Gene3D" id="3.40.50.720">
    <property type="entry name" value="NAD(P)-binding Rossmann-like Domain"/>
    <property type="match status" value="1"/>
</dbReference>
<comment type="subcellular location">
    <subcellularLocation>
        <location evidence="1">Cytoplasm</location>
    </subcellularLocation>
</comment>
<comment type="caution">
    <text evidence="19">The sequence shown here is derived from an EMBL/GenBank/DDBJ whole genome shotgun (WGS) entry which is preliminary data.</text>
</comment>
<dbReference type="Gene3D" id="3.40.1190.10">
    <property type="entry name" value="Mur-like, catalytic domain"/>
    <property type="match status" value="1"/>
</dbReference>
<dbReference type="InterPro" id="IPR036565">
    <property type="entry name" value="Mur-like_cat_sf"/>
</dbReference>
<keyword evidence="12" id="KW-0961">Cell wall biogenesis/degradation</keyword>
<dbReference type="InterPro" id="IPR036615">
    <property type="entry name" value="Mur_ligase_C_dom_sf"/>
</dbReference>
<dbReference type="SUPFAM" id="SSF53244">
    <property type="entry name" value="MurD-like peptide ligases, peptide-binding domain"/>
    <property type="match status" value="1"/>
</dbReference>
<name>A0A9D1MMF9_9FIRM</name>
<evidence type="ECO:0000259" key="18">
    <source>
        <dbReference type="Pfam" id="PF08245"/>
    </source>
</evidence>
<dbReference type="GO" id="GO:0008763">
    <property type="term" value="F:UDP-N-acetylmuramate-L-alanine ligase activity"/>
    <property type="evidence" value="ECO:0007669"/>
    <property type="project" value="UniProtKB-UniRule"/>
</dbReference>
<keyword evidence="9" id="KW-0133">Cell shape</keyword>
<feature type="domain" description="Mur ligase central" evidence="18">
    <location>
        <begin position="112"/>
        <end position="288"/>
    </location>
</feature>
<protein>
    <recommendedName>
        <fullName evidence="3 14">UDP-N-acetylmuramate--L-alanine ligase</fullName>
        <ecNumber evidence="3 14">6.3.2.8</ecNumber>
    </recommendedName>
</protein>
<reference evidence="19" key="1">
    <citation type="submission" date="2020-10" db="EMBL/GenBank/DDBJ databases">
        <authorList>
            <person name="Gilroy R."/>
        </authorList>
    </citation>
    <scope>NUCLEOTIDE SEQUENCE</scope>
    <source>
        <strain evidence="19">9366</strain>
    </source>
</reference>
<keyword evidence="4" id="KW-0963">Cytoplasm</keyword>
<evidence type="ECO:0000259" key="17">
    <source>
        <dbReference type="Pfam" id="PF02875"/>
    </source>
</evidence>
<keyword evidence="10" id="KW-0573">Peptidoglycan synthesis</keyword>
<dbReference type="InterPro" id="IPR005758">
    <property type="entry name" value="UDP-N-AcMur_Ala_ligase_MurC"/>
</dbReference>
<evidence type="ECO:0000256" key="6">
    <source>
        <dbReference type="ARBA" id="ARBA00022618"/>
    </source>
</evidence>
<sequence>MDLNKIKNIHFVGVGGVSMRALARLCLSFGMLVSGSDLAAPEAIADLKRCGVHIAACDDVSFIPECDVVVYSAAVPQTNPQLSFARAAHVPTLERKAFLGFVSKMFGKTLAVAGTHGKTTVTAMICAIFERAGASFTGHIGGETCACGSGLITAGSEWFITEACEYNRSFLTLAPFVSVVLNMQFDHPDCYRDREDMKKAYDAFVANTCVSGCVVCYRQLLQELAINGRRAVTFGYSRDCDVYPEELDFRGGKYSFYLCRCGKASSRIEMNIEGKHNVLNALAACAAAGECGISDADCAAALSRFSGVKGRYEHLGRAASGARLVYDYAHHPTEIEAAVNTARQTCRGKIVVIFEPHTFSRTRALMKDFVDALSLADEAIVLPTYKAREEYTPSGSGYDLYCRLNAYGSVRAKYAPGYKEAAALALSKSGREDIILMLGAGNVRDCADYM</sequence>
<keyword evidence="11" id="KW-0131">Cell cycle</keyword>
<keyword evidence="7" id="KW-0547">Nucleotide-binding</keyword>
<comment type="pathway">
    <text evidence="2">Cell wall biogenesis; peptidoglycan biosynthesis.</text>
</comment>
<dbReference type="GO" id="GO:0005737">
    <property type="term" value="C:cytoplasm"/>
    <property type="evidence" value="ECO:0007669"/>
    <property type="project" value="UniProtKB-SubCell"/>
</dbReference>
<evidence type="ECO:0000313" key="20">
    <source>
        <dbReference type="Proteomes" id="UP000824145"/>
    </source>
</evidence>
<feature type="domain" description="Mur ligase C-terminal" evidence="17">
    <location>
        <begin position="310"/>
        <end position="441"/>
    </location>
</feature>
<evidence type="ECO:0000256" key="4">
    <source>
        <dbReference type="ARBA" id="ARBA00022490"/>
    </source>
</evidence>
<dbReference type="EMBL" id="DVNJ01000031">
    <property type="protein sequence ID" value="HIU63253.1"/>
    <property type="molecule type" value="Genomic_DNA"/>
</dbReference>
<dbReference type="InterPro" id="IPR004101">
    <property type="entry name" value="Mur_ligase_C"/>
</dbReference>
<dbReference type="InterPro" id="IPR013221">
    <property type="entry name" value="Mur_ligase_cen"/>
</dbReference>
<accession>A0A9D1MMF9</accession>
<dbReference type="SUPFAM" id="SSF53623">
    <property type="entry name" value="MurD-like peptide ligases, catalytic domain"/>
    <property type="match status" value="1"/>
</dbReference>
<dbReference type="InterPro" id="IPR050061">
    <property type="entry name" value="MurCDEF_pg_biosynth"/>
</dbReference>
<keyword evidence="15" id="KW-0732">Signal</keyword>
<dbReference type="AlphaFoldDB" id="A0A9D1MMF9"/>
<dbReference type="EC" id="6.3.2.8" evidence="3 14"/>
<organism evidence="19 20">
    <name type="scientific">Candidatus Caccalectryoclostridium excrementigallinarum</name>
    <dbReference type="NCBI Taxonomy" id="2840710"/>
    <lineage>
        <taxon>Bacteria</taxon>
        <taxon>Bacillati</taxon>
        <taxon>Bacillota</taxon>
        <taxon>Clostridia</taxon>
        <taxon>Christensenellales</taxon>
        <taxon>Christensenellaceae</taxon>
        <taxon>Christensenellaceae incertae sedis</taxon>
        <taxon>Candidatus Caccalectryoclostridium</taxon>
    </lineage>
</organism>
<feature type="signal peptide" evidence="15">
    <location>
        <begin position="1"/>
        <end position="39"/>
    </location>
</feature>
<keyword evidence="5 19" id="KW-0436">Ligase</keyword>
<dbReference type="Pfam" id="PF02875">
    <property type="entry name" value="Mur_ligase_C"/>
    <property type="match status" value="1"/>
</dbReference>
<dbReference type="GO" id="GO:0009252">
    <property type="term" value="P:peptidoglycan biosynthetic process"/>
    <property type="evidence" value="ECO:0007669"/>
    <property type="project" value="UniProtKB-UniRule"/>
</dbReference>
<evidence type="ECO:0000256" key="12">
    <source>
        <dbReference type="ARBA" id="ARBA00023316"/>
    </source>
</evidence>
<evidence type="ECO:0000256" key="5">
    <source>
        <dbReference type="ARBA" id="ARBA00022598"/>
    </source>
</evidence>
<feature type="chain" id="PRO_5038493385" description="UDP-N-acetylmuramate--L-alanine ligase" evidence="15">
    <location>
        <begin position="40"/>
        <end position="450"/>
    </location>
</feature>
<evidence type="ECO:0000256" key="11">
    <source>
        <dbReference type="ARBA" id="ARBA00023306"/>
    </source>
</evidence>
<evidence type="ECO:0000256" key="13">
    <source>
        <dbReference type="ARBA" id="ARBA00047833"/>
    </source>
</evidence>
<dbReference type="PANTHER" id="PTHR43445:SF3">
    <property type="entry name" value="UDP-N-ACETYLMURAMATE--L-ALANINE LIGASE"/>
    <property type="match status" value="1"/>
</dbReference>
<dbReference type="GO" id="GO:0051301">
    <property type="term" value="P:cell division"/>
    <property type="evidence" value="ECO:0007669"/>
    <property type="project" value="UniProtKB-KW"/>
</dbReference>
<dbReference type="GO" id="GO:0005524">
    <property type="term" value="F:ATP binding"/>
    <property type="evidence" value="ECO:0007669"/>
    <property type="project" value="UniProtKB-KW"/>
</dbReference>